<gene>
    <name evidence="2" type="ORF">EJV47_04900</name>
</gene>
<dbReference type="AlphaFoldDB" id="A0A3S0JJM4"/>
<accession>A0A3S0JJM4</accession>
<sequence>MSPRQLPIASRSLRWLVGPSALLILYASWQYAQAGAYWEAGLQLLMLLLLPVVYRKLSQLPAQASFTPDQLLIESATGAEAIPLSDIQAIDSTFIWLNQRGVFRVQYLDAQRQPQTLLALGGAALADLDRRRP</sequence>
<keyword evidence="3" id="KW-1185">Reference proteome</keyword>
<feature type="transmembrane region" description="Helical" evidence="1">
    <location>
        <begin position="12"/>
        <end position="29"/>
    </location>
</feature>
<keyword evidence="1" id="KW-0472">Membrane</keyword>
<evidence type="ECO:0000313" key="2">
    <source>
        <dbReference type="EMBL" id="RTQ52356.1"/>
    </source>
</evidence>
<evidence type="ECO:0000256" key="1">
    <source>
        <dbReference type="SAM" id="Phobius"/>
    </source>
</evidence>
<dbReference type="RefSeq" id="WP_126692013.1">
    <property type="nucleotide sequence ID" value="NZ_RXOF01000002.1"/>
</dbReference>
<evidence type="ECO:0000313" key="3">
    <source>
        <dbReference type="Proteomes" id="UP000282184"/>
    </source>
</evidence>
<comment type="caution">
    <text evidence="2">The sequence shown here is derived from an EMBL/GenBank/DDBJ whole genome shotgun (WGS) entry which is preliminary data.</text>
</comment>
<feature type="transmembrane region" description="Helical" evidence="1">
    <location>
        <begin position="35"/>
        <end position="54"/>
    </location>
</feature>
<keyword evidence="1" id="KW-0812">Transmembrane</keyword>
<dbReference type="Proteomes" id="UP000282184">
    <property type="component" value="Unassembled WGS sequence"/>
</dbReference>
<protein>
    <submittedName>
        <fullName evidence="2">Uncharacterized protein</fullName>
    </submittedName>
</protein>
<reference evidence="2 3" key="1">
    <citation type="submission" date="2018-12" db="EMBL/GenBank/DDBJ databases">
        <title>Hymenobacter gummosus sp. nov., isolated from a spring.</title>
        <authorList>
            <person name="Nie L."/>
        </authorList>
    </citation>
    <scope>NUCLEOTIDE SEQUENCE [LARGE SCALE GENOMIC DNA]</scope>
    <source>
        <strain evidence="2 3">KCTC 52166</strain>
    </source>
</reference>
<proteinExistence type="predicted"/>
<name>A0A3S0JJM4_9BACT</name>
<organism evidence="2 3">
    <name type="scientific">Hymenobacter gummosus</name>
    <dbReference type="NCBI Taxonomy" id="1776032"/>
    <lineage>
        <taxon>Bacteria</taxon>
        <taxon>Pseudomonadati</taxon>
        <taxon>Bacteroidota</taxon>
        <taxon>Cytophagia</taxon>
        <taxon>Cytophagales</taxon>
        <taxon>Hymenobacteraceae</taxon>
        <taxon>Hymenobacter</taxon>
    </lineage>
</organism>
<keyword evidence="1" id="KW-1133">Transmembrane helix</keyword>
<dbReference type="EMBL" id="RXOF01000002">
    <property type="protein sequence ID" value="RTQ52356.1"/>
    <property type="molecule type" value="Genomic_DNA"/>
</dbReference>
<dbReference type="OrthoDB" id="886238at2"/>